<dbReference type="PANTHER" id="PTHR11610">
    <property type="entry name" value="LIPASE"/>
    <property type="match status" value="1"/>
</dbReference>
<dbReference type="SUPFAM" id="SSF53474">
    <property type="entry name" value="alpha/beta-Hydrolases"/>
    <property type="match status" value="1"/>
</dbReference>
<evidence type="ECO:0000256" key="2">
    <source>
        <dbReference type="ARBA" id="ARBA00010701"/>
    </source>
</evidence>
<dbReference type="PRINTS" id="PR00821">
    <property type="entry name" value="TAGLIPASE"/>
</dbReference>
<evidence type="ECO:0000256" key="3">
    <source>
        <dbReference type="ARBA" id="ARBA00022525"/>
    </source>
</evidence>
<dbReference type="Proteomes" id="UP001054945">
    <property type="component" value="Unassembled WGS sequence"/>
</dbReference>
<evidence type="ECO:0000259" key="6">
    <source>
        <dbReference type="Pfam" id="PF00151"/>
    </source>
</evidence>
<accession>A0AAV4MN97</accession>
<dbReference type="GO" id="GO:0016042">
    <property type="term" value="P:lipid catabolic process"/>
    <property type="evidence" value="ECO:0007669"/>
    <property type="project" value="TreeGrafter"/>
</dbReference>
<keyword evidence="5" id="KW-0812">Transmembrane</keyword>
<evidence type="ECO:0000256" key="1">
    <source>
        <dbReference type="ARBA" id="ARBA00004613"/>
    </source>
</evidence>
<dbReference type="InterPro" id="IPR000734">
    <property type="entry name" value="TAG_lipase"/>
</dbReference>
<dbReference type="GO" id="GO:0005615">
    <property type="term" value="C:extracellular space"/>
    <property type="evidence" value="ECO:0007669"/>
    <property type="project" value="TreeGrafter"/>
</dbReference>
<dbReference type="InterPro" id="IPR029058">
    <property type="entry name" value="AB_hydrolase_fold"/>
</dbReference>
<keyword evidence="5" id="KW-0472">Membrane</keyword>
<evidence type="ECO:0000256" key="4">
    <source>
        <dbReference type="RuleBase" id="RU004262"/>
    </source>
</evidence>
<proteinExistence type="inferred from homology"/>
<name>A0AAV4MN97_CAEEX</name>
<dbReference type="PANTHER" id="PTHR11610:SF173">
    <property type="entry name" value="LIPASE DOMAIN-CONTAINING PROTEIN-RELATED"/>
    <property type="match status" value="1"/>
</dbReference>
<evidence type="ECO:0000256" key="5">
    <source>
        <dbReference type="SAM" id="Phobius"/>
    </source>
</evidence>
<gene>
    <name evidence="7" type="primary">Pnliprp2</name>
    <name evidence="7" type="ORF">CEXT_20621</name>
</gene>
<keyword evidence="3" id="KW-0964">Secreted</keyword>
<comment type="similarity">
    <text evidence="2 4">Belongs to the AB hydrolase superfamily. Lipase family.</text>
</comment>
<evidence type="ECO:0000313" key="7">
    <source>
        <dbReference type="EMBL" id="GIX73506.1"/>
    </source>
</evidence>
<dbReference type="EMBL" id="BPLR01002419">
    <property type="protein sequence ID" value="GIX73506.1"/>
    <property type="molecule type" value="Genomic_DNA"/>
</dbReference>
<sequence>MLLENMSSYFFLLVTVLAILYLKVFETGYGIEHQTEENRNEDESPNECERLQQEKENNYKAVLAIAGTSESAMYSPRDTDSPIQYLLYTPDHPEEPCFLEPNLEALERCPFNATYPMKFLIHGFLVKITPASVDNVFMLMKNKFLALYECNVIVVDWSNYNKPPYTIAAFNSQLVATELSNLIKYLQKNKGIHPENVHLIGQSLGAQMAGAAGRITPNLGRITGDYC</sequence>
<organism evidence="7 8">
    <name type="scientific">Caerostris extrusa</name>
    <name type="common">Bark spider</name>
    <name type="synonym">Caerostris bankana</name>
    <dbReference type="NCBI Taxonomy" id="172846"/>
    <lineage>
        <taxon>Eukaryota</taxon>
        <taxon>Metazoa</taxon>
        <taxon>Ecdysozoa</taxon>
        <taxon>Arthropoda</taxon>
        <taxon>Chelicerata</taxon>
        <taxon>Arachnida</taxon>
        <taxon>Araneae</taxon>
        <taxon>Araneomorphae</taxon>
        <taxon>Entelegynae</taxon>
        <taxon>Araneoidea</taxon>
        <taxon>Araneidae</taxon>
        <taxon>Caerostris</taxon>
    </lineage>
</organism>
<dbReference type="GO" id="GO:0016298">
    <property type="term" value="F:lipase activity"/>
    <property type="evidence" value="ECO:0007669"/>
    <property type="project" value="InterPro"/>
</dbReference>
<reference evidence="7 8" key="1">
    <citation type="submission" date="2021-06" db="EMBL/GenBank/DDBJ databases">
        <title>Caerostris extrusa draft genome.</title>
        <authorList>
            <person name="Kono N."/>
            <person name="Arakawa K."/>
        </authorList>
    </citation>
    <scope>NUCLEOTIDE SEQUENCE [LARGE SCALE GENOMIC DNA]</scope>
</reference>
<dbReference type="InterPro" id="IPR013818">
    <property type="entry name" value="Lipase"/>
</dbReference>
<protein>
    <submittedName>
        <fullName evidence="7">Pancreatic lipase-related protein 2</fullName>
    </submittedName>
</protein>
<evidence type="ECO:0000313" key="8">
    <source>
        <dbReference type="Proteomes" id="UP001054945"/>
    </source>
</evidence>
<feature type="transmembrane region" description="Helical" evidence="5">
    <location>
        <begin position="6"/>
        <end position="25"/>
    </location>
</feature>
<dbReference type="AlphaFoldDB" id="A0AAV4MN97"/>
<dbReference type="Pfam" id="PF00151">
    <property type="entry name" value="Lipase"/>
    <property type="match status" value="1"/>
</dbReference>
<comment type="caution">
    <text evidence="7">The sequence shown here is derived from an EMBL/GenBank/DDBJ whole genome shotgun (WGS) entry which is preliminary data.</text>
</comment>
<comment type="subcellular location">
    <subcellularLocation>
        <location evidence="1">Secreted</location>
    </subcellularLocation>
</comment>
<dbReference type="Gene3D" id="3.40.50.1820">
    <property type="entry name" value="alpha/beta hydrolase"/>
    <property type="match status" value="1"/>
</dbReference>
<keyword evidence="8" id="KW-1185">Reference proteome</keyword>
<feature type="domain" description="Lipase" evidence="6">
    <location>
        <begin position="73"/>
        <end position="224"/>
    </location>
</feature>
<keyword evidence="5" id="KW-1133">Transmembrane helix</keyword>